<dbReference type="OrthoDB" id="9774177at2"/>
<dbReference type="CDD" id="cd10803">
    <property type="entry name" value="YdjC_EF3048_like"/>
    <property type="match status" value="1"/>
</dbReference>
<keyword evidence="4 6" id="KW-0460">Magnesium</keyword>
<dbReference type="GO" id="GO:0000272">
    <property type="term" value="P:polysaccharide catabolic process"/>
    <property type="evidence" value="ECO:0007669"/>
    <property type="project" value="InterPro"/>
</dbReference>
<keyword evidence="5 6" id="KW-0119">Carbohydrate metabolism</keyword>
<dbReference type="InterPro" id="IPR006879">
    <property type="entry name" value="YdjC-like"/>
</dbReference>
<evidence type="ECO:0000256" key="2">
    <source>
        <dbReference type="ARBA" id="ARBA00022723"/>
    </source>
</evidence>
<dbReference type="Gene3D" id="3.20.20.370">
    <property type="entry name" value="Glycoside hydrolase/deacetylase"/>
    <property type="match status" value="1"/>
</dbReference>
<comment type="subunit">
    <text evidence="6">Homodimer.</text>
</comment>
<feature type="binding site" evidence="6">
    <location>
        <position position="60"/>
    </location>
    <ligand>
        <name>Mg(2+)</name>
        <dbReference type="ChEBI" id="CHEBI:18420"/>
    </ligand>
</feature>
<accession>A0A2N5GRY9</accession>
<evidence type="ECO:0000313" key="8">
    <source>
        <dbReference type="EMBL" id="PLR98558.1"/>
    </source>
</evidence>
<evidence type="ECO:0000256" key="3">
    <source>
        <dbReference type="ARBA" id="ARBA00022801"/>
    </source>
</evidence>
<keyword evidence="10" id="KW-1185">Reference proteome</keyword>
<evidence type="ECO:0000256" key="4">
    <source>
        <dbReference type="ARBA" id="ARBA00022842"/>
    </source>
</evidence>
<dbReference type="PANTHER" id="PTHR31609:SF1">
    <property type="entry name" value="CARBOHYDRATE DEACETYLASE"/>
    <property type="match status" value="1"/>
</dbReference>
<dbReference type="EC" id="3.5.1.-" evidence="6"/>
<dbReference type="GO" id="GO:0019213">
    <property type="term" value="F:deacetylase activity"/>
    <property type="evidence" value="ECO:0007669"/>
    <property type="project" value="TreeGrafter"/>
</dbReference>
<dbReference type="RefSeq" id="WP_101575420.1">
    <property type="nucleotide sequence ID" value="NZ_PGVA01000003.1"/>
</dbReference>
<evidence type="ECO:0000256" key="6">
    <source>
        <dbReference type="HAMAP-Rule" id="MF_01246"/>
    </source>
</evidence>
<dbReference type="HAMAP" id="MF_01246">
    <property type="entry name" value="COD"/>
    <property type="match status" value="1"/>
</dbReference>
<dbReference type="SUPFAM" id="SSF88713">
    <property type="entry name" value="Glycoside hydrolase/deacetylase"/>
    <property type="match status" value="1"/>
</dbReference>
<dbReference type="NCBIfam" id="NF002559">
    <property type="entry name" value="PRK02134.1"/>
    <property type="match status" value="1"/>
</dbReference>
<evidence type="ECO:0000313" key="9">
    <source>
        <dbReference type="Proteomes" id="UP000234951"/>
    </source>
</evidence>
<proteinExistence type="inferred from homology"/>
<dbReference type="GO" id="GO:0046872">
    <property type="term" value="F:metal ion binding"/>
    <property type="evidence" value="ECO:0007669"/>
    <property type="project" value="UniProtKB-KW"/>
</dbReference>
<sequence>MTKLIINADDFGYSKGVNLGIIEAYQNGIVTSATLMTNMPGARHAAALALQNPNLGVGIHLVLDCGRPVNENVPSLINEKGDFHRANALIEVAELVDIEKEYTSQIEKFLSFGLSPTHLDSHHHLHGHEKIFPIVSKLARKYHLPVRKVSADLQHSSNIELSTVQHFIPDFYGDSLTAEHLLELIDQSLSYESAELMCHPAYIDEPLLTGSSYALQRVRELAILTDNNVRSAVAEKGVELVTYKEAFNQSFV</sequence>
<protein>
    <recommendedName>
        <fullName evidence="6">Carbohydrate deacetylase</fullName>
        <ecNumber evidence="6">3.5.1.-</ecNumber>
    </recommendedName>
</protein>
<comment type="function">
    <text evidence="6">Probably catalyzes the deacetylation of acetylated carbohydrates an important step in the degradation of oligosaccharides.</text>
</comment>
<dbReference type="Proteomes" id="UP000235114">
    <property type="component" value="Unassembled WGS sequence"/>
</dbReference>
<dbReference type="PANTHER" id="PTHR31609">
    <property type="entry name" value="YDJC DEACETYLASE FAMILY MEMBER"/>
    <property type="match status" value="1"/>
</dbReference>
<keyword evidence="2 6" id="KW-0479">Metal-binding</keyword>
<dbReference type="GO" id="GO:0016811">
    <property type="term" value="F:hydrolase activity, acting on carbon-nitrogen (but not peptide) bonds, in linear amides"/>
    <property type="evidence" value="ECO:0007669"/>
    <property type="project" value="UniProtKB-UniRule"/>
</dbReference>
<dbReference type="Pfam" id="PF04794">
    <property type="entry name" value="YdjC"/>
    <property type="match status" value="1"/>
</dbReference>
<comment type="similarity">
    <text evidence="6">Belongs to the YdjC deacetylase family.</text>
</comment>
<keyword evidence="3 6" id="KW-0378">Hydrolase</keyword>
<dbReference type="Proteomes" id="UP000234951">
    <property type="component" value="Unassembled WGS sequence"/>
</dbReference>
<reference evidence="7 9" key="1">
    <citation type="submission" date="2017-11" db="EMBL/GenBank/DDBJ databases">
        <title>Comparitive Functional Genomics of Dry Heat Resistant strains isolated from the Viking Spacecraft.</title>
        <authorList>
            <person name="Seuylemezian A."/>
            <person name="Cooper K."/>
            <person name="Vaishampayan P."/>
        </authorList>
    </citation>
    <scope>NUCLEOTIDE SEQUENCE [LARGE SCALE GENOMIC DNA]</scope>
    <source>
        <strain evidence="7 9">M4.6</strain>
    </source>
</reference>
<dbReference type="EMBL" id="PGVA01000003">
    <property type="protein sequence ID" value="PLR86325.1"/>
    <property type="molecule type" value="Genomic_DNA"/>
</dbReference>
<dbReference type="InterPro" id="IPR011330">
    <property type="entry name" value="Glyco_hydro/deAcase_b/a-brl"/>
</dbReference>
<evidence type="ECO:0000313" key="10">
    <source>
        <dbReference type="Proteomes" id="UP000235114"/>
    </source>
</evidence>
<dbReference type="EMBL" id="PGVD01000021">
    <property type="protein sequence ID" value="PLR98558.1"/>
    <property type="molecule type" value="Genomic_DNA"/>
</dbReference>
<reference evidence="8 10" key="2">
    <citation type="submission" date="2017-12" db="EMBL/GenBank/DDBJ databases">
        <title>Comparative Functional Genomics of Dry Heat Resistant strains isolated from the Viking Spacecraft.</title>
        <authorList>
            <person name="Seuylemezian A."/>
            <person name="Cooper K."/>
            <person name="Vaishampayan P."/>
        </authorList>
    </citation>
    <scope>NUCLEOTIDE SEQUENCE [LARGE SCALE GENOMIC DNA]</scope>
    <source>
        <strain evidence="8 10">ATCC 29669</strain>
    </source>
</reference>
<comment type="cofactor">
    <cofactor evidence="1 6">
        <name>Mg(2+)</name>
        <dbReference type="ChEBI" id="CHEBI:18420"/>
    </cofactor>
</comment>
<evidence type="ECO:0000256" key="1">
    <source>
        <dbReference type="ARBA" id="ARBA00001946"/>
    </source>
</evidence>
<feature type="binding site" evidence="6">
    <location>
        <position position="122"/>
    </location>
    <ligand>
        <name>Mg(2+)</name>
        <dbReference type="ChEBI" id="CHEBI:18420"/>
    </ligand>
</feature>
<gene>
    <name evidence="7" type="ORF">CU635_01625</name>
    <name evidence="8" type="ORF">CVD25_07470</name>
</gene>
<evidence type="ECO:0000256" key="5">
    <source>
        <dbReference type="ARBA" id="ARBA00023277"/>
    </source>
</evidence>
<comment type="caution">
    <text evidence="7">The sequence shown here is derived from an EMBL/GenBank/DDBJ whole genome shotgun (WGS) entry which is preliminary data.</text>
</comment>
<dbReference type="InterPro" id="IPR022948">
    <property type="entry name" value="COD_ChbG_bac"/>
</dbReference>
<organism evidence="7 9">
    <name type="scientific">Bacillus canaveralius</name>
    <dbReference type="NCBI Taxonomy" id="1403243"/>
    <lineage>
        <taxon>Bacteria</taxon>
        <taxon>Bacillati</taxon>
        <taxon>Bacillota</taxon>
        <taxon>Bacilli</taxon>
        <taxon>Bacillales</taxon>
        <taxon>Bacillaceae</taxon>
        <taxon>Bacillus</taxon>
    </lineage>
</organism>
<name>A0A2N5GRY9_9BACI</name>
<evidence type="ECO:0000313" key="7">
    <source>
        <dbReference type="EMBL" id="PLR86325.1"/>
    </source>
</evidence>
<dbReference type="AlphaFoldDB" id="A0A2N5GRY9"/>